<evidence type="ECO:0000256" key="16">
    <source>
        <dbReference type="PROSITE-ProRule" id="PRU00175"/>
    </source>
</evidence>
<evidence type="ECO:0000256" key="18">
    <source>
        <dbReference type="SAM" id="SignalP"/>
    </source>
</evidence>
<keyword evidence="6 17" id="KW-0812">Transmembrane</keyword>
<evidence type="ECO:0000256" key="1">
    <source>
        <dbReference type="ARBA" id="ARBA00000900"/>
    </source>
</evidence>
<dbReference type="EMBL" id="DUZY01000001">
    <property type="protein sequence ID" value="DAD19202.1"/>
    <property type="molecule type" value="Genomic_DNA"/>
</dbReference>
<comment type="pathway">
    <text evidence="3">Protein modification; protein ubiquitination.</text>
</comment>
<comment type="catalytic activity">
    <reaction evidence="1">
        <text>S-ubiquitinyl-[E2 ubiquitin-conjugating enzyme]-L-cysteine + [acceptor protein]-L-lysine = [E2 ubiquitin-conjugating enzyme]-L-cysteine + N(6)-ubiquitinyl-[acceptor protein]-L-lysine.</text>
        <dbReference type="EC" id="2.3.2.27"/>
    </reaction>
</comment>
<evidence type="ECO:0000256" key="2">
    <source>
        <dbReference type="ARBA" id="ARBA00004167"/>
    </source>
</evidence>
<proteinExistence type="inferred from homology"/>
<evidence type="ECO:0000256" key="9">
    <source>
        <dbReference type="ARBA" id="ARBA00022771"/>
    </source>
</evidence>
<evidence type="ECO:0000259" key="19">
    <source>
        <dbReference type="PROSITE" id="PS50089"/>
    </source>
</evidence>
<dbReference type="GO" id="GO:0016020">
    <property type="term" value="C:membrane"/>
    <property type="evidence" value="ECO:0007669"/>
    <property type="project" value="UniProtKB-SubCell"/>
</dbReference>
<feature type="domain" description="RING-type" evidence="19">
    <location>
        <begin position="318"/>
        <end position="360"/>
    </location>
</feature>
<organism evidence="20 21">
    <name type="scientific">Nelumbo nucifera</name>
    <name type="common">Sacred lotus</name>
    <dbReference type="NCBI Taxonomy" id="4432"/>
    <lineage>
        <taxon>Eukaryota</taxon>
        <taxon>Viridiplantae</taxon>
        <taxon>Streptophyta</taxon>
        <taxon>Embryophyta</taxon>
        <taxon>Tracheophyta</taxon>
        <taxon>Spermatophyta</taxon>
        <taxon>Magnoliopsida</taxon>
        <taxon>Proteales</taxon>
        <taxon>Nelumbonaceae</taxon>
        <taxon>Nelumbo</taxon>
    </lineage>
</organism>
<feature type="transmembrane region" description="Helical" evidence="17">
    <location>
        <begin position="239"/>
        <end position="260"/>
    </location>
</feature>
<evidence type="ECO:0000256" key="10">
    <source>
        <dbReference type="ARBA" id="ARBA00022786"/>
    </source>
</evidence>
<dbReference type="SUPFAM" id="SSF57850">
    <property type="entry name" value="RING/U-box"/>
    <property type="match status" value="1"/>
</dbReference>
<dbReference type="Pfam" id="PF13639">
    <property type="entry name" value="zf-RING_2"/>
    <property type="match status" value="1"/>
</dbReference>
<evidence type="ECO:0000313" key="21">
    <source>
        <dbReference type="Proteomes" id="UP000607653"/>
    </source>
</evidence>
<evidence type="ECO:0000256" key="13">
    <source>
        <dbReference type="ARBA" id="ARBA00023136"/>
    </source>
</evidence>
<dbReference type="SMART" id="SM00184">
    <property type="entry name" value="RING"/>
    <property type="match status" value="1"/>
</dbReference>
<evidence type="ECO:0000256" key="11">
    <source>
        <dbReference type="ARBA" id="ARBA00022833"/>
    </source>
</evidence>
<evidence type="ECO:0000256" key="4">
    <source>
        <dbReference type="ARBA" id="ARBA00012483"/>
    </source>
</evidence>
<dbReference type="InterPro" id="IPR001841">
    <property type="entry name" value="Znf_RING"/>
</dbReference>
<reference evidence="20 21" key="1">
    <citation type="journal article" date="2020" name="Mol. Biol. Evol.">
        <title>Distinct Expression and Methylation Patterns for Genes with Different Fates following a Single Whole-Genome Duplication in Flowering Plants.</title>
        <authorList>
            <person name="Shi T."/>
            <person name="Rahmani R.S."/>
            <person name="Gugger P.F."/>
            <person name="Wang M."/>
            <person name="Li H."/>
            <person name="Zhang Y."/>
            <person name="Li Z."/>
            <person name="Wang Q."/>
            <person name="Van de Peer Y."/>
            <person name="Marchal K."/>
            <person name="Chen J."/>
        </authorList>
    </citation>
    <scope>NUCLEOTIDE SEQUENCE [LARGE SCALE GENOMIC DNA]</scope>
    <source>
        <tissue evidence="20">Leaf</tissue>
    </source>
</reference>
<evidence type="ECO:0000256" key="7">
    <source>
        <dbReference type="ARBA" id="ARBA00022723"/>
    </source>
</evidence>
<keyword evidence="10" id="KW-0833">Ubl conjugation pathway</keyword>
<keyword evidence="12 17" id="KW-1133">Transmembrane helix</keyword>
<evidence type="ECO:0000256" key="15">
    <source>
        <dbReference type="ARBA" id="ARBA00024209"/>
    </source>
</evidence>
<dbReference type="GO" id="GO:0061630">
    <property type="term" value="F:ubiquitin protein ligase activity"/>
    <property type="evidence" value="ECO:0007669"/>
    <property type="project" value="UniProtKB-EC"/>
</dbReference>
<evidence type="ECO:0000256" key="17">
    <source>
        <dbReference type="SAM" id="Phobius"/>
    </source>
</evidence>
<dbReference type="PANTHER" id="PTHR46279:SF2">
    <property type="entry name" value="RING-H2 FINGER PROTEIN ATL21A-RELATED"/>
    <property type="match status" value="1"/>
</dbReference>
<keyword evidence="5" id="KW-0808">Transferase</keyword>
<dbReference type="Pfam" id="PF13947">
    <property type="entry name" value="GUB_WAK_bind"/>
    <property type="match status" value="1"/>
</dbReference>
<keyword evidence="14" id="KW-0325">Glycoprotein</keyword>
<keyword evidence="8 18" id="KW-0732">Signal</keyword>
<evidence type="ECO:0000313" key="20">
    <source>
        <dbReference type="EMBL" id="DAD19202.1"/>
    </source>
</evidence>
<keyword evidence="7" id="KW-0479">Metal-binding</keyword>
<dbReference type="PANTHER" id="PTHR46279">
    <property type="entry name" value="RING/U-BOX SUPERFAMILY PROTEIN"/>
    <property type="match status" value="1"/>
</dbReference>
<dbReference type="PROSITE" id="PS50089">
    <property type="entry name" value="ZF_RING_2"/>
    <property type="match status" value="1"/>
</dbReference>
<keyword evidence="21" id="KW-1185">Reference proteome</keyword>
<dbReference type="InterPro" id="IPR032872">
    <property type="entry name" value="WAK_assoc_C"/>
</dbReference>
<comment type="subcellular location">
    <subcellularLocation>
        <location evidence="2">Membrane</location>
        <topology evidence="2">Single-pass membrane protein</topology>
    </subcellularLocation>
</comment>
<feature type="signal peptide" evidence="18">
    <location>
        <begin position="1"/>
        <end position="21"/>
    </location>
</feature>
<protein>
    <recommendedName>
        <fullName evidence="4">RING-type E3 ubiquitin transferase</fullName>
        <ecNumber evidence="4">2.3.2.27</ecNumber>
    </recommendedName>
</protein>
<gene>
    <name evidence="20" type="ORF">HUJ06_020665</name>
</gene>
<name>A0A822XGX8_NELNU</name>
<dbReference type="InterPro" id="IPR046948">
    <property type="entry name" value="ATL20-22-like"/>
</dbReference>
<comment type="caution">
    <text evidence="20">The sequence shown here is derived from an EMBL/GenBank/DDBJ whole genome shotgun (WGS) entry which is preliminary data.</text>
</comment>
<dbReference type="GO" id="GO:0030247">
    <property type="term" value="F:polysaccharide binding"/>
    <property type="evidence" value="ECO:0007669"/>
    <property type="project" value="InterPro"/>
</dbReference>
<evidence type="ECO:0000256" key="5">
    <source>
        <dbReference type="ARBA" id="ARBA00022679"/>
    </source>
</evidence>
<dbReference type="InterPro" id="IPR013083">
    <property type="entry name" value="Znf_RING/FYVE/PHD"/>
</dbReference>
<dbReference type="AlphaFoldDB" id="A0A822XGX8"/>
<dbReference type="CDD" id="cd16461">
    <property type="entry name" value="RING-H2_EL5-like"/>
    <property type="match status" value="1"/>
</dbReference>
<evidence type="ECO:0000256" key="12">
    <source>
        <dbReference type="ARBA" id="ARBA00022989"/>
    </source>
</evidence>
<dbReference type="Gene3D" id="3.30.40.10">
    <property type="entry name" value="Zinc/RING finger domain, C3HC4 (zinc finger)"/>
    <property type="match status" value="1"/>
</dbReference>
<dbReference type="InterPro" id="IPR025287">
    <property type="entry name" value="WAK_GUB"/>
</dbReference>
<dbReference type="GO" id="GO:0008270">
    <property type="term" value="F:zinc ion binding"/>
    <property type="evidence" value="ECO:0007669"/>
    <property type="project" value="UniProtKB-KW"/>
</dbReference>
<keyword evidence="9 16" id="KW-0863">Zinc-finger</keyword>
<keyword evidence="11" id="KW-0862">Zinc</keyword>
<dbReference type="EC" id="2.3.2.27" evidence="4"/>
<dbReference type="Pfam" id="PF14380">
    <property type="entry name" value="WAK_assoc"/>
    <property type="match status" value="1"/>
</dbReference>
<accession>A0A822XGX8</accession>
<sequence length="371" mass="40904">MVILELIPFFFFLLLFSAVDGECPSSVCNKHEPIIRFPFRLTGAQAKNCGYPGLDLSCDMGRTILKLPSSSRQFFVRNINYFMQQIQIYDPSDCLPERLMNLSLSGSPFVGIHYQNYTFMNCPSEFTTSRFTPIPCLSNSTRSVLAITPNSLASMMNSTPCETITTVSVPVSGGYQYESGFSSSLDGDLLLTWVKPNCGDCEVRGGVCSFTNNSSLDVGCFDKGSANQSPKGLQVFKGIVLGIVVPFIMFSICIASYVCAASKCSDSRYNEPQPQHGAVVSPQPTVVVMGLDEPTIQSYNKLVLGESRRLPGPNHRVCSICLSEYQPKETLRCIPECQHCFHADCIDEWLRMNASCPLCRNSPPPPHLILT</sequence>
<evidence type="ECO:0000256" key="6">
    <source>
        <dbReference type="ARBA" id="ARBA00022692"/>
    </source>
</evidence>
<keyword evidence="13 17" id="KW-0472">Membrane</keyword>
<evidence type="ECO:0000256" key="8">
    <source>
        <dbReference type="ARBA" id="ARBA00022729"/>
    </source>
</evidence>
<dbReference type="Proteomes" id="UP000607653">
    <property type="component" value="Unassembled WGS sequence"/>
</dbReference>
<comment type="similarity">
    <text evidence="15">Belongs to the RING-type zinc finger family. ATL subfamily.</text>
</comment>
<evidence type="ECO:0000256" key="14">
    <source>
        <dbReference type="ARBA" id="ARBA00023180"/>
    </source>
</evidence>
<evidence type="ECO:0000256" key="3">
    <source>
        <dbReference type="ARBA" id="ARBA00004906"/>
    </source>
</evidence>
<feature type="chain" id="PRO_5032440082" description="RING-type E3 ubiquitin transferase" evidence="18">
    <location>
        <begin position="22"/>
        <end position="371"/>
    </location>
</feature>